<evidence type="ECO:0000313" key="3">
    <source>
        <dbReference type="Proteomes" id="UP000254060"/>
    </source>
</evidence>
<keyword evidence="1" id="KW-0812">Transmembrane</keyword>
<keyword evidence="1" id="KW-0472">Membrane</keyword>
<evidence type="ECO:0000256" key="1">
    <source>
        <dbReference type="SAM" id="Phobius"/>
    </source>
</evidence>
<accession>A0A377FU32</accession>
<reference evidence="2 3" key="1">
    <citation type="submission" date="2018-06" db="EMBL/GenBank/DDBJ databases">
        <authorList>
            <consortium name="Pathogen Informatics"/>
            <person name="Doyle S."/>
        </authorList>
    </citation>
    <scope>NUCLEOTIDE SEQUENCE [LARGE SCALE GENOMIC DNA]</scope>
    <source>
        <strain evidence="2 3">NCTC13163</strain>
    </source>
</reference>
<gene>
    <name evidence="2" type="ORF">NCTC13163_01628</name>
</gene>
<feature type="transmembrane region" description="Helical" evidence="1">
    <location>
        <begin position="6"/>
        <end position="25"/>
    </location>
</feature>
<sequence length="30" mass="3598">MITEILMYTGIWFLLVLVLLGTIYARRNRK</sequence>
<dbReference type="Proteomes" id="UP000254060">
    <property type="component" value="Unassembled WGS sequence"/>
</dbReference>
<dbReference type="AlphaFoldDB" id="A0A377FU32"/>
<evidence type="ECO:0000313" key="2">
    <source>
        <dbReference type="EMBL" id="STO08258.1"/>
    </source>
</evidence>
<keyword evidence="1" id="KW-1133">Transmembrane helix</keyword>
<proteinExistence type="predicted"/>
<dbReference type="EMBL" id="UGGP01000001">
    <property type="protein sequence ID" value="STO08258.1"/>
    <property type="molecule type" value="Genomic_DNA"/>
</dbReference>
<organism evidence="2 3">
    <name type="scientific">Exiguobacterium aurantiacum</name>
    <dbReference type="NCBI Taxonomy" id="33987"/>
    <lineage>
        <taxon>Bacteria</taxon>
        <taxon>Bacillati</taxon>
        <taxon>Bacillota</taxon>
        <taxon>Bacilli</taxon>
        <taxon>Bacillales</taxon>
        <taxon>Bacillales Family XII. Incertae Sedis</taxon>
        <taxon>Exiguobacterium</taxon>
    </lineage>
</organism>
<name>A0A377FU32_9BACL</name>
<protein>
    <submittedName>
        <fullName evidence="2">Uncharacterized protein</fullName>
    </submittedName>
</protein>